<keyword evidence="2" id="KW-0479">Metal-binding</keyword>
<proteinExistence type="predicted"/>
<feature type="domain" description="Amidohydrolase-related" evidence="5">
    <location>
        <begin position="48"/>
        <end position="427"/>
    </location>
</feature>
<dbReference type="InterPro" id="IPR032466">
    <property type="entry name" value="Metal_Hydrolase"/>
</dbReference>
<organism evidence="7 8">
    <name type="scientific">Maricaulis maris</name>
    <dbReference type="NCBI Taxonomy" id="74318"/>
    <lineage>
        <taxon>Bacteria</taxon>
        <taxon>Pseudomonadati</taxon>
        <taxon>Pseudomonadota</taxon>
        <taxon>Alphaproteobacteria</taxon>
        <taxon>Maricaulales</taxon>
        <taxon>Maricaulaceae</taxon>
        <taxon>Maricaulis</taxon>
    </lineage>
</organism>
<evidence type="ECO:0000259" key="6">
    <source>
        <dbReference type="Pfam" id="PF22429"/>
    </source>
</evidence>
<dbReference type="SUPFAM" id="SSF51556">
    <property type="entry name" value="Metallo-dependent hydrolases"/>
    <property type="match status" value="1"/>
</dbReference>
<dbReference type="NCBIfam" id="NF006681">
    <property type="entry name" value="PRK09229.1-2"/>
    <property type="match status" value="1"/>
</dbReference>
<dbReference type="InterPro" id="IPR011059">
    <property type="entry name" value="Metal-dep_hydrolase_composite"/>
</dbReference>
<dbReference type="Pfam" id="PF01979">
    <property type="entry name" value="Amidohydro_1"/>
    <property type="match status" value="1"/>
</dbReference>
<dbReference type="GO" id="GO:0046872">
    <property type="term" value="F:metal ion binding"/>
    <property type="evidence" value="ECO:0007669"/>
    <property type="project" value="UniProtKB-KW"/>
</dbReference>
<comment type="cofactor">
    <cofactor evidence="1">
        <name>Zn(2+)</name>
        <dbReference type="ChEBI" id="CHEBI:29105"/>
    </cofactor>
</comment>
<dbReference type="PANTHER" id="PTHR11271:SF48">
    <property type="entry name" value="AMIDOHYDROLASE-RELATED DOMAIN-CONTAINING PROTEIN"/>
    <property type="match status" value="1"/>
</dbReference>
<dbReference type="InterPro" id="IPR006680">
    <property type="entry name" value="Amidohydro-rel"/>
</dbReference>
<evidence type="ECO:0000313" key="8">
    <source>
        <dbReference type="Proteomes" id="UP000273675"/>
    </source>
</evidence>
<evidence type="ECO:0000256" key="4">
    <source>
        <dbReference type="ARBA" id="ARBA00022833"/>
    </source>
</evidence>
<dbReference type="GO" id="GO:0019239">
    <property type="term" value="F:deaminase activity"/>
    <property type="evidence" value="ECO:0007669"/>
    <property type="project" value="TreeGrafter"/>
</dbReference>
<dbReference type="InterPro" id="IPR055156">
    <property type="entry name" value="HutF-like_N"/>
</dbReference>
<dbReference type="OrthoDB" id="9796020at2"/>
<dbReference type="Gene3D" id="2.30.40.10">
    <property type="entry name" value="Urease, subunit C, domain 1"/>
    <property type="match status" value="1"/>
</dbReference>
<dbReference type="InterPro" id="IPR051607">
    <property type="entry name" value="Metallo-dep_hydrolases"/>
</dbReference>
<comment type="caution">
    <text evidence="7">The sequence shown here is derived from an EMBL/GenBank/DDBJ whole genome shotgun (WGS) entry which is preliminary data.</text>
</comment>
<protein>
    <submittedName>
        <fullName evidence="7">Formimidoylglutamate deiminase</fullName>
    </submittedName>
</protein>
<dbReference type="Proteomes" id="UP000273675">
    <property type="component" value="Unassembled WGS sequence"/>
</dbReference>
<dbReference type="NCBIfam" id="NF006684">
    <property type="entry name" value="PRK09229.1-5"/>
    <property type="match status" value="1"/>
</dbReference>
<dbReference type="NCBIfam" id="NF006683">
    <property type="entry name" value="PRK09229.1-4"/>
    <property type="match status" value="1"/>
</dbReference>
<dbReference type="GO" id="GO:0005829">
    <property type="term" value="C:cytosol"/>
    <property type="evidence" value="ECO:0007669"/>
    <property type="project" value="TreeGrafter"/>
</dbReference>
<dbReference type="SUPFAM" id="SSF51338">
    <property type="entry name" value="Composite domain of metallo-dependent hydrolases"/>
    <property type="match status" value="1"/>
</dbReference>
<reference evidence="7 8" key="1">
    <citation type="submission" date="2018-10" db="EMBL/GenBank/DDBJ databases">
        <title>Genomic Encyclopedia of Type Strains, Phase IV (KMG-IV): sequencing the most valuable type-strain genomes for metagenomic binning, comparative biology and taxonomic classification.</title>
        <authorList>
            <person name="Goeker M."/>
        </authorList>
    </citation>
    <scope>NUCLEOTIDE SEQUENCE [LARGE SCALE GENOMIC DNA]</scope>
    <source>
        <strain evidence="7 8">DSM 4734</strain>
    </source>
</reference>
<keyword evidence="4" id="KW-0862">Zinc</keyword>
<gene>
    <name evidence="7" type="ORF">C7435_0909</name>
</gene>
<evidence type="ECO:0000259" key="5">
    <source>
        <dbReference type="Pfam" id="PF01979"/>
    </source>
</evidence>
<sequence length="457" mass="49476">MSTDFHLAHALLPDGWASNVRLSCDDDGHICAVTSGVSAQARDTRLGTVVPGMANLHSHAFQRAMAGLSERRGPGRDSFWSWREVMYRFLDRLDPDAVEAIAALVQVEMLEAGFTAVGEFHYLHHDADGTPYDDPGEMAGRICAAANTSGIALTLLPVFYRHAGFNQTPATQGQRRFLNDPDSYARLMERARHHAGPLPNARVGIAPHSLRAASMDDITTILPLAGKDPIHIHIAEQTGEVEACLAATGQRPVRHLLDHQPVNDRWCLVHATHMDSGEIRDLAASGAVAGLCPLTEASLGDGLFPAVDYLAAGGAIGIGSDSHIRIDLAEEIRLLEYGQRLTHRQRNLLTRPGTSTGHNLFDACLAGGAQALGQPMGRLQVGLRADLVELETRHPVLTGRRDDALLDSWLFAGDARQVRSVHVGGRLCVTEGRSLVRDAVELRYANTLQSILEGWSA</sequence>
<dbReference type="EMBL" id="RBIM01000002">
    <property type="protein sequence ID" value="RKR02964.1"/>
    <property type="molecule type" value="Genomic_DNA"/>
</dbReference>
<evidence type="ECO:0000256" key="2">
    <source>
        <dbReference type="ARBA" id="ARBA00022723"/>
    </source>
</evidence>
<dbReference type="CDD" id="cd01313">
    <property type="entry name" value="Met_dep_hydrolase_E"/>
    <property type="match status" value="1"/>
</dbReference>
<dbReference type="InterPro" id="IPR010252">
    <property type="entry name" value="HutF"/>
</dbReference>
<feature type="domain" description="Formimidoylglutamate deiminase N-terminal" evidence="6">
    <location>
        <begin position="6"/>
        <end position="45"/>
    </location>
</feature>
<keyword evidence="3" id="KW-0378">Hydrolase</keyword>
<evidence type="ECO:0000256" key="1">
    <source>
        <dbReference type="ARBA" id="ARBA00001947"/>
    </source>
</evidence>
<evidence type="ECO:0000313" key="7">
    <source>
        <dbReference type="EMBL" id="RKR02964.1"/>
    </source>
</evidence>
<dbReference type="Pfam" id="PF22429">
    <property type="entry name" value="HutF_N"/>
    <property type="match status" value="1"/>
</dbReference>
<dbReference type="Gene3D" id="3.20.20.140">
    <property type="entry name" value="Metal-dependent hydrolases"/>
    <property type="match status" value="1"/>
</dbReference>
<dbReference type="NCBIfam" id="TIGR02022">
    <property type="entry name" value="hutF"/>
    <property type="match status" value="1"/>
</dbReference>
<dbReference type="PANTHER" id="PTHR11271">
    <property type="entry name" value="GUANINE DEAMINASE"/>
    <property type="match status" value="1"/>
</dbReference>
<accession>A0A495DK10</accession>
<name>A0A495DK10_9PROT</name>
<dbReference type="AlphaFoldDB" id="A0A495DK10"/>
<evidence type="ECO:0000256" key="3">
    <source>
        <dbReference type="ARBA" id="ARBA00022801"/>
    </source>
</evidence>
<dbReference type="RefSeq" id="WP_121210211.1">
    <property type="nucleotide sequence ID" value="NZ_RBIM01000002.1"/>
</dbReference>